<evidence type="ECO:0000259" key="7">
    <source>
        <dbReference type="PROSITE" id="PS50059"/>
    </source>
</evidence>
<proteinExistence type="inferred from homology"/>
<dbReference type="PROSITE" id="PS50059">
    <property type="entry name" value="FKBP_PPIASE"/>
    <property type="match status" value="1"/>
</dbReference>
<comment type="caution">
    <text evidence="8">The sequence shown here is derived from an EMBL/GenBank/DDBJ whole genome shotgun (WGS) entry which is preliminary data.</text>
</comment>
<comment type="catalytic activity">
    <reaction evidence="1 5 6">
        <text>[protein]-peptidylproline (omega=180) = [protein]-peptidylproline (omega=0)</text>
        <dbReference type="Rhea" id="RHEA:16237"/>
        <dbReference type="Rhea" id="RHEA-COMP:10747"/>
        <dbReference type="Rhea" id="RHEA-COMP:10748"/>
        <dbReference type="ChEBI" id="CHEBI:83833"/>
        <dbReference type="ChEBI" id="CHEBI:83834"/>
        <dbReference type="EC" id="5.2.1.8"/>
    </reaction>
</comment>
<evidence type="ECO:0000256" key="1">
    <source>
        <dbReference type="ARBA" id="ARBA00000971"/>
    </source>
</evidence>
<dbReference type="Pfam" id="PF00254">
    <property type="entry name" value="FKBP_C"/>
    <property type="match status" value="1"/>
</dbReference>
<evidence type="ECO:0000256" key="4">
    <source>
        <dbReference type="ARBA" id="ARBA00023235"/>
    </source>
</evidence>
<dbReference type="SUPFAM" id="SSF54534">
    <property type="entry name" value="FKBP-like"/>
    <property type="match status" value="1"/>
</dbReference>
<dbReference type="PANTHER" id="PTHR43811:SF19">
    <property type="entry name" value="39 KDA FK506-BINDING NUCLEAR PROTEIN"/>
    <property type="match status" value="1"/>
</dbReference>
<dbReference type="STRING" id="1802223.A2358_04110"/>
<evidence type="ECO:0000313" key="8">
    <source>
        <dbReference type="EMBL" id="OGZ79146.1"/>
    </source>
</evidence>
<evidence type="ECO:0000256" key="5">
    <source>
        <dbReference type="PROSITE-ProRule" id="PRU00277"/>
    </source>
</evidence>
<evidence type="ECO:0000256" key="6">
    <source>
        <dbReference type="RuleBase" id="RU003915"/>
    </source>
</evidence>
<dbReference type="InterPro" id="IPR001179">
    <property type="entry name" value="PPIase_FKBP_dom"/>
</dbReference>
<evidence type="ECO:0000313" key="9">
    <source>
        <dbReference type="Proteomes" id="UP000178650"/>
    </source>
</evidence>
<evidence type="ECO:0000256" key="2">
    <source>
        <dbReference type="ARBA" id="ARBA00006577"/>
    </source>
</evidence>
<protein>
    <recommendedName>
        <fullName evidence="6">Peptidyl-prolyl cis-trans isomerase</fullName>
        <ecNumber evidence="6">5.2.1.8</ecNumber>
    </recommendedName>
</protein>
<dbReference type="EMBL" id="MHPJ01000009">
    <property type="protein sequence ID" value="OGZ79146.1"/>
    <property type="molecule type" value="Genomic_DNA"/>
</dbReference>
<dbReference type="EC" id="5.2.1.8" evidence="6"/>
<keyword evidence="3 5" id="KW-0697">Rotamase</keyword>
<feature type="domain" description="PPIase FKBP-type" evidence="7">
    <location>
        <begin position="17"/>
        <end position="105"/>
    </location>
</feature>
<sequence length="106" mass="11251">MKVEILKQGTGEAAKAGDYATVNYVGTLLDGKKFDSSIDRGQPFSLTLGQNSVIQGWELGLVGMKIGEKRKLTIPPQLAYGSQGAGGVIPPNATLIFEIDMLKIGK</sequence>
<name>A0A1G2IWE3_9BACT</name>
<dbReference type="FunFam" id="3.10.50.40:FF:000006">
    <property type="entry name" value="Peptidyl-prolyl cis-trans isomerase"/>
    <property type="match status" value="1"/>
</dbReference>
<dbReference type="GO" id="GO:0003755">
    <property type="term" value="F:peptidyl-prolyl cis-trans isomerase activity"/>
    <property type="evidence" value="ECO:0007669"/>
    <property type="project" value="UniProtKB-UniRule"/>
</dbReference>
<dbReference type="Gene3D" id="3.10.50.40">
    <property type="match status" value="1"/>
</dbReference>
<dbReference type="PANTHER" id="PTHR43811">
    <property type="entry name" value="FKBP-TYPE PEPTIDYL-PROLYL CIS-TRANS ISOMERASE FKPA"/>
    <property type="match status" value="1"/>
</dbReference>
<keyword evidence="4 5" id="KW-0413">Isomerase</keyword>
<dbReference type="InterPro" id="IPR046357">
    <property type="entry name" value="PPIase_dom_sf"/>
</dbReference>
<organism evidence="8 9">
    <name type="scientific">Candidatus Staskawiczbacteria bacterium RIFOXYB1_FULL_37_44</name>
    <dbReference type="NCBI Taxonomy" id="1802223"/>
    <lineage>
        <taxon>Bacteria</taxon>
        <taxon>Candidatus Staskawicziibacteriota</taxon>
    </lineage>
</organism>
<dbReference type="Proteomes" id="UP000178650">
    <property type="component" value="Unassembled WGS sequence"/>
</dbReference>
<evidence type="ECO:0000256" key="3">
    <source>
        <dbReference type="ARBA" id="ARBA00023110"/>
    </source>
</evidence>
<reference evidence="8 9" key="1">
    <citation type="journal article" date="2016" name="Nat. Commun.">
        <title>Thousands of microbial genomes shed light on interconnected biogeochemical processes in an aquifer system.</title>
        <authorList>
            <person name="Anantharaman K."/>
            <person name="Brown C.T."/>
            <person name="Hug L.A."/>
            <person name="Sharon I."/>
            <person name="Castelle C.J."/>
            <person name="Probst A.J."/>
            <person name="Thomas B.C."/>
            <person name="Singh A."/>
            <person name="Wilkins M.J."/>
            <person name="Karaoz U."/>
            <person name="Brodie E.L."/>
            <person name="Williams K.H."/>
            <person name="Hubbard S.S."/>
            <person name="Banfield J.F."/>
        </authorList>
    </citation>
    <scope>NUCLEOTIDE SEQUENCE [LARGE SCALE GENOMIC DNA]</scope>
</reference>
<dbReference type="AlphaFoldDB" id="A0A1G2IWE3"/>
<accession>A0A1G2IWE3</accession>
<gene>
    <name evidence="8" type="ORF">A2358_04110</name>
</gene>
<comment type="similarity">
    <text evidence="2 6">Belongs to the FKBP-type PPIase family.</text>
</comment>